<dbReference type="PRINTS" id="PR01840">
    <property type="entry name" value="TATCFAMILY"/>
</dbReference>
<dbReference type="Proteomes" id="UP000033998">
    <property type="component" value="Unassembled WGS sequence"/>
</dbReference>
<dbReference type="PANTHER" id="PTHR30371:SF0">
    <property type="entry name" value="SEC-INDEPENDENT PROTEIN TRANSLOCASE PROTEIN TATC, CHLOROPLASTIC-RELATED"/>
    <property type="match status" value="1"/>
</dbReference>
<feature type="transmembrane region" description="Helical" evidence="5">
    <location>
        <begin position="212"/>
        <end position="232"/>
    </location>
</feature>
<feature type="transmembrane region" description="Helical" evidence="5">
    <location>
        <begin position="54"/>
        <end position="84"/>
    </location>
</feature>
<evidence type="ECO:0000256" key="1">
    <source>
        <dbReference type="ARBA" id="ARBA00004141"/>
    </source>
</evidence>
<keyword evidence="5" id="KW-0813">Transport</keyword>
<feature type="transmembrane region" description="Helical" evidence="5">
    <location>
        <begin position="189"/>
        <end position="206"/>
    </location>
</feature>
<reference evidence="6 7" key="1">
    <citation type="journal article" date="2015" name="Nature">
        <title>rRNA introns, odd ribosomes, and small enigmatic genomes across a large radiation of phyla.</title>
        <authorList>
            <person name="Brown C.T."/>
            <person name="Hug L.A."/>
            <person name="Thomas B.C."/>
            <person name="Sharon I."/>
            <person name="Castelle C.J."/>
            <person name="Singh A."/>
            <person name="Wilkins M.J."/>
            <person name="Williams K.H."/>
            <person name="Banfield J.F."/>
        </authorList>
    </citation>
    <scope>NUCLEOTIDE SEQUENCE [LARGE SCALE GENOMIC DNA]</scope>
</reference>
<keyword evidence="5" id="KW-0653">Protein transport</keyword>
<comment type="subcellular location">
    <subcellularLocation>
        <location evidence="5">Cell membrane</location>
        <topology evidence="5">Multi-pass membrane protein</topology>
    </subcellularLocation>
    <subcellularLocation>
        <location evidence="1">Membrane</location>
        <topology evidence="1">Multi-pass membrane protein</topology>
    </subcellularLocation>
</comment>
<accession>A0A837HQM8</accession>
<evidence type="ECO:0000256" key="3">
    <source>
        <dbReference type="ARBA" id="ARBA00022989"/>
    </source>
</evidence>
<sequence>MTILEEVKVFIKNISLFLFLFLGFSLSFFLFPLDNPITLQIFQKIKSDLLPSGVELIVTNPLTAFVFEIELSMLLAFVILFPFFLYKIISYLKPALFSHEKKLLLQSLIPSSLLFFIGCLFSYYYVIPTTFEVLYPYAIHLGVIPFFSLAEFTSSVFSLMTITGIMFLLPIFMAILSFLGIIKSDFWKSHFRHAFLLFLVFTAIITPDGTGITMFLLFVPLIMLYFFGYLLTKKFDKSKINM</sequence>
<proteinExistence type="inferred from homology"/>
<comment type="similarity">
    <text evidence="5">Belongs to the TatC family.</text>
</comment>
<dbReference type="PANTHER" id="PTHR30371">
    <property type="entry name" value="SEC-INDEPENDENT PROTEIN TRANSLOCASE PROTEIN TATC"/>
    <property type="match status" value="1"/>
</dbReference>
<feature type="transmembrane region" description="Helical" evidence="5">
    <location>
        <begin position="156"/>
        <end position="182"/>
    </location>
</feature>
<dbReference type="GO" id="GO:0033281">
    <property type="term" value="C:TAT protein transport complex"/>
    <property type="evidence" value="ECO:0007669"/>
    <property type="project" value="UniProtKB-UniRule"/>
</dbReference>
<comment type="function">
    <text evidence="5">Part of the twin-arginine translocation (Tat) system that transports large folded proteins containing a characteristic twin-arginine motif in their signal peptide across membranes.</text>
</comment>
<evidence type="ECO:0000256" key="2">
    <source>
        <dbReference type="ARBA" id="ARBA00022692"/>
    </source>
</evidence>
<feature type="transmembrane region" description="Helical" evidence="5">
    <location>
        <begin position="14"/>
        <end position="33"/>
    </location>
</feature>
<evidence type="ECO:0000313" key="6">
    <source>
        <dbReference type="EMBL" id="KKR01592.1"/>
    </source>
</evidence>
<dbReference type="Pfam" id="PF00902">
    <property type="entry name" value="TatC"/>
    <property type="match status" value="1"/>
</dbReference>
<dbReference type="AlphaFoldDB" id="A0A837HQM8"/>
<protein>
    <recommendedName>
        <fullName evidence="5">Sec-independent protein translocase protein TatC</fullName>
    </recommendedName>
</protein>
<keyword evidence="3 5" id="KW-1133">Transmembrane helix</keyword>
<organism evidence="6 7">
    <name type="scientific">Candidatus Nomurabacteria bacterium GW2011_GWD2_39_12</name>
    <dbReference type="NCBI Taxonomy" id="1618759"/>
    <lineage>
        <taxon>Bacteria</taxon>
        <taxon>Candidatus Nomuraibacteriota</taxon>
    </lineage>
</organism>
<evidence type="ECO:0000256" key="4">
    <source>
        <dbReference type="ARBA" id="ARBA00023136"/>
    </source>
</evidence>
<feature type="transmembrane region" description="Helical" evidence="5">
    <location>
        <begin position="104"/>
        <end position="126"/>
    </location>
</feature>
<keyword evidence="2 5" id="KW-0812">Transmembrane</keyword>
<keyword evidence="4 5" id="KW-0472">Membrane</keyword>
<dbReference type="InterPro" id="IPR002033">
    <property type="entry name" value="TatC"/>
</dbReference>
<keyword evidence="5" id="KW-1003">Cell membrane</keyword>
<gene>
    <name evidence="5" type="primary">tatC</name>
    <name evidence="6" type="ORF">UT27_C0007G0072</name>
</gene>
<name>A0A837HQM8_9BACT</name>
<evidence type="ECO:0000256" key="5">
    <source>
        <dbReference type="HAMAP-Rule" id="MF_00902"/>
    </source>
</evidence>
<evidence type="ECO:0000313" key="7">
    <source>
        <dbReference type="Proteomes" id="UP000033998"/>
    </source>
</evidence>
<dbReference type="GO" id="GO:0065002">
    <property type="term" value="P:intracellular protein transmembrane transport"/>
    <property type="evidence" value="ECO:0007669"/>
    <property type="project" value="TreeGrafter"/>
</dbReference>
<dbReference type="EMBL" id="LBWE01000007">
    <property type="protein sequence ID" value="KKR01592.1"/>
    <property type="molecule type" value="Genomic_DNA"/>
</dbReference>
<dbReference type="GO" id="GO:0043953">
    <property type="term" value="P:protein transport by the Tat complex"/>
    <property type="evidence" value="ECO:0007669"/>
    <property type="project" value="UniProtKB-UniRule"/>
</dbReference>
<comment type="subunit">
    <text evidence="5">Forms a complex with TatA.</text>
</comment>
<dbReference type="HAMAP" id="MF_00902">
    <property type="entry name" value="TatC"/>
    <property type="match status" value="1"/>
</dbReference>
<keyword evidence="5" id="KW-0811">Translocation</keyword>
<comment type="caution">
    <text evidence="6">The sequence shown here is derived from an EMBL/GenBank/DDBJ whole genome shotgun (WGS) entry which is preliminary data.</text>
</comment>
<dbReference type="GO" id="GO:0009977">
    <property type="term" value="F:proton motive force dependent protein transmembrane transporter activity"/>
    <property type="evidence" value="ECO:0007669"/>
    <property type="project" value="TreeGrafter"/>
</dbReference>